<reference evidence="1 2" key="1">
    <citation type="journal article" date="2021" name="MBio">
        <title>Poor Competitiveness of Bradyrhizobium in Pigeon Pea Root Colonization in Indian Soils.</title>
        <authorList>
            <person name="Chalasani D."/>
            <person name="Basu A."/>
            <person name="Pullabhotla S.V.S.R.N."/>
            <person name="Jorrin B."/>
            <person name="Neal A.L."/>
            <person name="Poole P.S."/>
            <person name="Podile A.R."/>
            <person name="Tkacz A."/>
        </authorList>
    </citation>
    <scope>NUCLEOTIDE SEQUENCE [LARGE SCALE GENOMIC DNA]</scope>
    <source>
        <strain evidence="1 2">HU12</strain>
    </source>
</reference>
<dbReference type="InterPro" id="IPR009561">
    <property type="entry name" value="DUF1177"/>
</dbReference>
<organism evidence="1 2">
    <name type="scientific">Microbacterium ureisolvens</name>
    <dbReference type="NCBI Taxonomy" id="2781186"/>
    <lineage>
        <taxon>Bacteria</taxon>
        <taxon>Bacillati</taxon>
        <taxon>Actinomycetota</taxon>
        <taxon>Actinomycetes</taxon>
        <taxon>Micrococcales</taxon>
        <taxon>Microbacteriaceae</taxon>
        <taxon>Microbacterium</taxon>
    </lineage>
</organism>
<dbReference type="Proteomes" id="UP000777440">
    <property type="component" value="Unassembled WGS sequence"/>
</dbReference>
<proteinExistence type="predicted"/>
<sequence length="304" mass="31651">MMDVLDAPVDGVEVADWLLQRGVLAAVETVADERGSTDFLQIRIPGGQGLSTGGSAPTVGIIGRLGGIGARPKQRGMVSDADGAIAALAVAVRLASTSSRGDRLDGDVVITTHICANAPTVDRKPVPLMDSPVSMETMNRLEVRPEMDVVFSVDATKGNRTLNHRGIAFTPTVMQGYVLPAAEDLMSIYSNVTGRAPVILPLSTYDITAYGNGLPHINSIVQPATATDKPVVGVALTAESAVPGSATGANQPMDIALATSFCIEAARAIGAGRARVFDPDHFAVAQQLYGPLNQLQNVAELSAR</sequence>
<accession>A0ABS7I001</accession>
<evidence type="ECO:0000313" key="2">
    <source>
        <dbReference type="Proteomes" id="UP000777440"/>
    </source>
</evidence>
<dbReference type="Pfam" id="PF06675">
    <property type="entry name" value="DUF1177"/>
    <property type="match status" value="1"/>
</dbReference>
<comment type="caution">
    <text evidence="1">The sequence shown here is derived from an EMBL/GenBank/DDBJ whole genome shotgun (WGS) entry which is preliminary data.</text>
</comment>
<protein>
    <submittedName>
        <fullName evidence="1">DUF1177 family protein</fullName>
    </submittedName>
</protein>
<keyword evidence="2" id="KW-1185">Reference proteome</keyword>
<dbReference type="EMBL" id="JAEUAX010000005">
    <property type="protein sequence ID" value="MBW9110434.1"/>
    <property type="molecule type" value="Genomic_DNA"/>
</dbReference>
<evidence type="ECO:0000313" key="1">
    <source>
        <dbReference type="EMBL" id="MBW9110434.1"/>
    </source>
</evidence>
<name>A0ABS7I001_9MICO</name>
<gene>
    <name evidence="1" type="ORF">JNB61_11680</name>
</gene>